<evidence type="ECO:0000256" key="3">
    <source>
        <dbReference type="ARBA" id="ARBA00022679"/>
    </source>
</evidence>
<evidence type="ECO:0000256" key="10">
    <source>
        <dbReference type="RuleBase" id="RU366018"/>
    </source>
</evidence>
<dbReference type="InterPro" id="IPR044046">
    <property type="entry name" value="E3_ligase_UBR-like_C"/>
</dbReference>
<keyword evidence="7 10" id="KW-0862">Zinc</keyword>
<keyword evidence="6 10" id="KW-0833">Ubl conjugation pathway</keyword>
<dbReference type="InterPro" id="IPR003126">
    <property type="entry name" value="Znf_UBR"/>
</dbReference>
<protein>
    <recommendedName>
        <fullName evidence="10">E3 ubiquitin-protein ligase</fullName>
        <ecNumber evidence="10">2.3.2.27</ecNumber>
    </recommendedName>
</protein>
<dbReference type="PANTHER" id="PTHR21497:SF39">
    <property type="entry name" value="E3 UBIQUITIN-PROTEIN LIGASE UBR3"/>
    <property type="match status" value="1"/>
</dbReference>
<evidence type="ECO:0000256" key="11">
    <source>
        <dbReference type="SAM" id="MobiDB-lite"/>
    </source>
</evidence>
<feature type="zinc finger region" description="UBR-type" evidence="9">
    <location>
        <begin position="82"/>
        <end position="153"/>
    </location>
</feature>
<dbReference type="GO" id="GO:0005737">
    <property type="term" value="C:cytoplasm"/>
    <property type="evidence" value="ECO:0007669"/>
    <property type="project" value="TreeGrafter"/>
</dbReference>
<evidence type="ECO:0000313" key="14">
    <source>
        <dbReference type="Proteomes" id="UP001347796"/>
    </source>
</evidence>
<dbReference type="GO" id="GO:0000151">
    <property type="term" value="C:ubiquitin ligase complex"/>
    <property type="evidence" value="ECO:0007669"/>
    <property type="project" value="TreeGrafter"/>
</dbReference>
<name>A0AAN8G8I9_PATCE</name>
<dbReference type="Gene3D" id="2.10.110.30">
    <property type="match status" value="1"/>
</dbReference>
<evidence type="ECO:0000256" key="4">
    <source>
        <dbReference type="ARBA" id="ARBA00022723"/>
    </source>
</evidence>
<dbReference type="Pfam" id="PF02207">
    <property type="entry name" value="zf-UBR"/>
    <property type="match status" value="1"/>
</dbReference>
<comment type="function">
    <text evidence="10">Ubiquitin ligase protein which is a component of the N-end rule pathway. Recognizes and binds to proteins bearing specific N-terminal residues that are destabilizing according to the N-end rule, leading to their ubiquitination and subsequent degradation.</text>
</comment>
<feature type="compositionally biased region" description="Low complexity" evidence="11">
    <location>
        <begin position="984"/>
        <end position="997"/>
    </location>
</feature>
<proteinExistence type="inferred from homology"/>
<dbReference type="GO" id="GO:0071596">
    <property type="term" value="P:ubiquitin-dependent protein catabolic process via the N-end rule pathway"/>
    <property type="evidence" value="ECO:0007669"/>
    <property type="project" value="UniProtKB-UniRule"/>
</dbReference>
<dbReference type="InterPro" id="IPR055194">
    <property type="entry name" value="UBR1-like_WH"/>
</dbReference>
<keyword evidence="5 10" id="KW-0863">Zinc-finger</keyword>
<feature type="compositionally biased region" description="Basic and acidic residues" evidence="11">
    <location>
        <begin position="1094"/>
        <end position="1113"/>
    </location>
</feature>
<dbReference type="SMART" id="SM00396">
    <property type="entry name" value="ZnF_UBR1"/>
    <property type="match status" value="1"/>
</dbReference>
<evidence type="ECO:0000256" key="2">
    <source>
        <dbReference type="ARBA" id="ARBA00004906"/>
    </source>
</evidence>
<comment type="pathway">
    <text evidence="2 10">Protein modification; protein ubiquitination.</text>
</comment>
<dbReference type="CDD" id="cd19673">
    <property type="entry name" value="UBR-box_UBR3"/>
    <property type="match status" value="1"/>
</dbReference>
<dbReference type="EC" id="2.3.2.27" evidence="10"/>
<evidence type="ECO:0000256" key="6">
    <source>
        <dbReference type="ARBA" id="ARBA00022786"/>
    </source>
</evidence>
<evidence type="ECO:0000256" key="9">
    <source>
        <dbReference type="PROSITE-ProRule" id="PRU00508"/>
    </source>
</evidence>
<dbReference type="FunFam" id="2.10.110.30:FF:000002">
    <property type="entry name" value="Putative e3 ubiquitin-protein ligase ubr3"/>
    <property type="match status" value="1"/>
</dbReference>
<keyword evidence="14" id="KW-1185">Reference proteome</keyword>
<organism evidence="13 14">
    <name type="scientific">Patella caerulea</name>
    <name type="common">Rayed Mediterranean limpet</name>
    <dbReference type="NCBI Taxonomy" id="87958"/>
    <lineage>
        <taxon>Eukaryota</taxon>
        <taxon>Metazoa</taxon>
        <taxon>Spiralia</taxon>
        <taxon>Lophotrochozoa</taxon>
        <taxon>Mollusca</taxon>
        <taxon>Gastropoda</taxon>
        <taxon>Patellogastropoda</taxon>
        <taxon>Patelloidea</taxon>
        <taxon>Patellidae</taxon>
        <taxon>Patella</taxon>
    </lineage>
</organism>
<evidence type="ECO:0000256" key="5">
    <source>
        <dbReference type="ARBA" id="ARBA00022771"/>
    </source>
</evidence>
<comment type="similarity">
    <text evidence="8 10">Belongs to the E3 ubiquitin-protein ligase UBR1-like family.</text>
</comment>
<accession>A0AAN8G8I9</accession>
<evidence type="ECO:0000256" key="7">
    <source>
        <dbReference type="ARBA" id="ARBA00022833"/>
    </source>
</evidence>
<feature type="region of interest" description="Disordered" evidence="11">
    <location>
        <begin position="983"/>
        <end position="1014"/>
    </location>
</feature>
<dbReference type="CDD" id="cd16483">
    <property type="entry name" value="RING-H2_UBR3"/>
    <property type="match status" value="1"/>
</dbReference>
<evidence type="ECO:0000256" key="1">
    <source>
        <dbReference type="ARBA" id="ARBA00000900"/>
    </source>
</evidence>
<feature type="domain" description="UBR-type" evidence="12">
    <location>
        <begin position="82"/>
        <end position="153"/>
    </location>
</feature>
<dbReference type="InterPro" id="IPR039164">
    <property type="entry name" value="UBR1-like"/>
</dbReference>
<sequence length="1817" mass="206131">MATSDTPNALLKRSKRSVATHFRGEFSRHHNSQKLNEFLDTILDPTEKLDDSDKVEWCRCLIAGGSTFEEFSKTVRQFDNAVTCGLVWTSNFVAYRCRTCGISPCMSLCSECFQAGNHEGHDFNMFKSHAGGACDCGDVNVMNADGFCPRHGPGRRTNTVNPPPDLLSIAEIMLPKLMMRLVYHLRCYINNSSNQRATFLTMYECEKFVGFLHSLADMGAAMRSVIAKALTNTEVYENLTKVGTKDEGGRSHYYTESQKCYQTILTLSMYPQGFERFQNKPGLNQKIVHQSLLEELVFWIVKYDFPTNINTLLLKMLPEDDYKIAFAKAYVQHYSRTALVLCTTRERVIVANRVVHISVQLFSNESLAFKMADEYNLLYTIVICLTHMLENHTIPSTLEDATGEPNFHQVVDCSNEIMKDHCYWSIVTDFINLLSHRRITLKFLEDEELVTLWVEMLSYLQGMNLNQREVNQHVEFEPDTYYAAFSAELEISALPMWSILQHCKTPETSSLTLRMIAACQTALQDWFDAINITENSKPNPNQLTFHLPLHRYLATFMMQAVQYQGIELTAILPDEDMLKKILVHVLQTQVCMSQIFAGMWVRNGIQIRGQAMTYVQCHFCYSMSDADLHLTQVCASKLDPDYFVRTVLERFNVLDWLSFSSTTNVNNIKLTADQQVSMVEGVLAYFTALLSIRTYLGISEQALIREEMVALLCMSDQQHSQLLDLMPEKSGNSSRNKELFEPTLKQIADFKAPNFEAGGGMQQGTYVPKGFLWETEYDPVKVVQRAVYKKDVQSALDRYTQHIKKNCNYKEKGSPWPPYRMPADIHHSYKGLFKILNCKTMHAFLYIVLYKAVKCDTNLPDSILYHCIHLLSMAFHFAPRKSTVRKTRVGAGTVSDCQLKDWFSNSDIRHNVCDVIDEVIIHTDNTGDIETEESCTMNVDMDSNSLVEMFDLATSNIVVESAGPMTSAKVGQKPIITMISKPGSVSNSSFTSTSHSSGAKPKYESHTVPTEQSHAPSVAFKMEESMISLLIKLHSKLAGKQNSYIPITVKKREPVTSCIGDGLHFISRLLDSIANTNSECAAVVKQVYTACKPKDTKDNQSQGKNDESEAKSRETRRRKAAARQEKLMAEFASKQKAFMEQAMEGEDDGVDDGVKDEGMDVTADEGYDCVICSQCTASTAERPVGLVVFFQASSVLGHCPKVEVETPVSIIEKRYPRLSNRAMVQRRRLDELCKDLNEASCQMSVNIGWEGGVIVQTCGHFLHLDCHSSYIKSLKSQENTDNLAVKKGEYWCPLCRQLSNSVIPMVPEENKHVLVKPISHDPKQMMADLAEMMVTRPITPGSEGLTRAMGSVMEDLLHTTYPRFRSLSSMTGADSVYLLFVCSVARSNLELQLLGLGGQLNQQQVQNISNKNSFLPLLHVLSLHSKLITLAPTPYTDLWTHITGINLTEESSSITLYQKDVPLLLKDITSLLIQFILTLPFTIKEEHYTFVVQMLYNALYVQALTVIICKFGVEEREAWRKKGRHATVETLEGMLSHLITRLNCSRLFEQEEMDHSFPAICQSVWSPQSVAMSLQEHILPFIRIAVLLKLHLFKTTLPENQKGSEYLYLCKILNLSSKEASPQTEATSSSFVKWATTEPLQLTRAWCVDFMNYANLNPDRGRSLLMVNQTWYRPRLMSLPTQYYKIFQHYRNQTCSTCTGTPKDPSICLVCGEFLCFREQCCKQNSVFECVQHSISCGAGTGMFLLVNSSIIVVIRGARATLWGSVYLDEHGEEDRELKRGKPLYLSKERYNLLEQQWINHNFDHVCKKWIWHKDRL</sequence>
<dbReference type="PROSITE" id="PS51157">
    <property type="entry name" value="ZF_UBR"/>
    <property type="match status" value="1"/>
</dbReference>
<reference evidence="13 14" key="1">
    <citation type="submission" date="2024-01" db="EMBL/GenBank/DDBJ databases">
        <title>The genome of the rayed Mediterranean limpet Patella caerulea (Linnaeus, 1758).</title>
        <authorList>
            <person name="Anh-Thu Weber A."/>
            <person name="Halstead-Nussloch G."/>
        </authorList>
    </citation>
    <scope>NUCLEOTIDE SEQUENCE [LARGE SCALE GENOMIC DNA]</scope>
    <source>
        <strain evidence="13">AATW-2023a</strain>
        <tissue evidence="13">Whole specimen</tissue>
    </source>
</reference>
<comment type="catalytic activity">
    <reaction evidence="1 10">
        <text>S-ubiquitinyl-[E2 ubiquitin-conjugating enzyme]-L-cysteine + [acceptor protein]-L-lysine = [E2 ubiquitin-conjugating enzyme]-L-cysteine + N(6)-ubiquitinyl-[acceptor protein]-L-lysine.</text>
        <dbReference type="EC" id="2.3.2.27"/>
    </reaction>
</comment>
<gene>
    <name evidence="13" type="ORF">SNE40_022591</name>
</gene>
<dbReference type="GO" id="GO:0016567">
    <property type="term" value="P:protein ubiquitination"/>
    <property type="evidence" value="ECO:0007669"/>
    <property type="project" value="UniProtKB-UniRule"/>
</dbReference>
<comment type="caution">
    <text evidence="13">The sequence shown here is derived from an EMBL/GenBank/DDBJ whole genome shotgun (WGS) entry which is preliminary data.</text>
</comment>
<dbReference type="EMBL" id="JAZGQO010000021">
    <property type="protein sequence ID" value="KAK6165726.1"/>
    <property type="molecule type" value="Genomic_DNA"/>
</dbReference>
<dbReference type="Proteomes" id="UP001347796">
    <property type="component" value="Unassembled WGS sequence"/>
</dbReference>
<keyword evidence="3 10" id="KW-0808">Transferase</keyword>
<dbReference type="Pfam" id="PF18995">
    <property type="entry name" value="PRT6_C"/>
    <property type="match status" value="1"/>
</dbReference>
<feature type="region of interest" description="Disordered" evidence="11">
    <location>
        <begin position="1094"/>
        <end position="1122"/>
    </location>
</feature>
<dbReference type="GO" id="GO:0008270">
    <property type="term" value="F:zinc ion binding"/>
    <property type="evidence" value="ECO:0007669"/>
    <property type="project" value="UniProtKB-UniRule"/>
</dbReference>
<evidence type="ECO:0000313" key="13">
    <source>
        <dbReference type="EMBL" id="KAK6165726.1"/>
    </source>
</evidence>
<dbReference type="GO" id="GO:0061630">
    <property type="term" value="F:ubiquitin protein ligase activity"/>
    <property type="evidence" value="ECO:0007669"/>
    <property type="project" value="UniProtKB-UniRule"/>
</dbReference>
<dbReference type="Pfam" id="PF22960">
    <property type="entry name" value="WHD_UBR1"/>
    <property type="match status" value="1"/>
</dbReference>
<dbReference type="PANTHER" id="PTHR21497">
    <property type="entry name" value="UBIQUITIN LIGASE E3 ALPHA-RELATED"/>
    <property type="match status" value="1"/>
</dbReference>
<evidence type="ECO:0000256" key="8">
    <source>
        <dbReference type="ARBA" id="ARBA00046341"/>
    </source>
</evidence>
<evidence type="ECO:0000259" key="12">
    <source>
        <dbReference type="PROSITE" id="PS51157"/>
    </source>
</evidence>
<keyword evidence="4 10" id="KW-0479">Metal-binding</keyword>